<evidence type="ECO:0000313" key="5">
    <source>
        <dbReference type="Proteomes" id="UP000230633"/>
    </source>
</evidence>
<keyword evidence="5" id="KW-1185">Reference proteome</keyword>
<dbReference type="Proteomes" id="UP000291995">
    <property type="component" value="Chromosome"/>
</dbReference>
<evidence type="ECO:0000313" key="6">
    <source>
        <dbReference type="Proteomes" id="UP000291995"/>
    </source>
</evidence>
<dbReference type="InterPro" id="IPR001633">
    <property type="entry name" value="EAL_dom"/>
</dbReference>
<dbReference type="InterPro" id="IPR000160">
    <property type="entry name" value="GGDEF_dom"/>
</dbReference>
<dbReference type="CDD" id="cd01948">
    <property type="entry name" value="EAL"/>
    <property type="match status" value="1"/>
</dbReference>
<accession>A0AAP8YUS0</accession>
<dbReference type="GeneID" id="75118068"/>
<dbReference type="Gene3D" id="3.20.20.450">
    <property type="entry name" value="EAL domain"/>
    <property type="match status" value="1"/>
</dbReference>
<dbReference type="EMBL" id="CP024333">
    <property type="protein sequence ID" value="ATQ16031.1"/>
    <property type="molecule type" value="Genomic_DNA"/>
</dbReference>
<dbReference type="InterPro" id="IPR050706">
    <property type="entry name" value="Cyclic-di-GMP_PDE-like"/>
</dbReference>
<sequence>MRNINPNTIVISERDISENDITRCKSIFKIVQIVKSRKNISSEYIKQNNIKVAIIYNYKRQIDFSISLANDLKNINNIHSIIINNKSIDESIYRSNHIDILKDINELSDKYKLIKQKKFYYDNNNTNLDFFLNLAELIQEIVIITNTDNEIIYINEKGSKELELPIKIRGKPNKISDINIIDLEKEIKIDLSYNINDIPEFKNILITNCILKTKNNKKLVVDLFISTIAHNNIDKLITIKDISYLKPKYKTKDLEIIDQQTDLYNIKGLEKLLINQIESSYKKIYLFDLDLQINTECEYKDNKDNLDSKILKKITSKIMSLYSEYIFKLKDNNLIVIISTNGGEQRIISIAEEIKKTISTELRKEGFIIFKFNIGIIEVNLKEDIETKISKLKIATKISDEYKDSMPILYKDELPETILIKNQNKIFEYIVKAIKNDFFSLYYQKITPLKKHLKPKIEILTRLFDYTGTPIPNSNVFSLIDKYNLTVEVDKLVVTKALREYTNFVAKNGIHIFSINISPHSLKSKNFRMFLRETLLKSHVPLQNICLEITETGILENFELINKYFKELKTFGIKLALDDFGSGYTSLSYIKILPIDIIKIDGSFIQVINSSQIDLVIIKSIKEIADTKKIKIIAEFVSNEAILKKINEIGIDYGQGFLWHKPEPI</sequence>
<dbReference type="SMART" id="SM00052">
    <property type="entry name" value="EAL"/>
    <property type="match status" value="1"/>
</dbReference>
<dbReference type="InterPro" id="IPR035919">
    <property type="entry name" value="EAL_sf"/>
</dbReference>
<dbReference type="PROSITE" id="PS50887">
    <property type="entry name" value="GGDEF"/>
    <property type="match status" value="1"/>
</dbReference>
<dbReference type="SUPFAM" id="SSF141868">
    <property type="entry name" value="EAL domain-like"/>
    <property type="match status" value="1"/>
</dbReference>
<dbReference type="RefSeq" id="WP_025443788.1">
    <property type="nucleotide sequence ID" value="NZ_AP024371.1"/>
</dbReference>
<dbReference type="EMBL" id="CP036557">
    <property type="protein sequence ID" value="QBK62022.1"/>
    <property type="molecule type" value="Genomic_DNA"/>
</dbReference>
<evidence type="ECO:0000259" key="1">
    <source>
        <dbReference type="PROSITE" id="PS50883"/>
    </source>
</evidence>
<dbReference type="PROSITE" id="PS50883">
    <property type="entry name" value="EAL"/>
    <property type="match status" value="1"/>
</dbReference>
<reference evidence="6" key="1">
    <citation type="submission" date="2019-03" db="EMBL/GenBank/DDBJ databases">
        <title>Whole genome sequencing of Borrelia miyamotoi strains isolated at the Russian territory.</title>
        <authorList>
            <person name="Kuleshov K.V."/>
            <person name="Platonov A.E."/>
            <person name="Goptar I.A."/>
            <person name="Shipulin G.A."/>
            <person name="Markelov M.L."/>
            <person name="Koetsveld J."/>
            <person name="Kolyasnikova N.M."/>
            <person name="Sarksyan D.S."/>
            <person name="Toporkova M.G."/>
            <person name="Hovius J.W."/>
        </authorList>
    </citation>
    <scope>NUCLEOTIDE SEQUENCE [LARGE SCALE GENOMIC DNA]</scope>
    <source>
        <strain evidence="6">Yekat-76</strain>
    </source>
</reference>
<protein>
    <submittedName>
        <fullName evidence="4">EAL domain-containing protein</fullName>
    </submittedName>
</protein>
<dbReference type="PANTHER" id="PTHR33121:SF71">
    <property type="entry name" value="OXYGEN SENSOR PROTEIN DOSP"/>
    <property type="match status" value="1"/>
</dbReference>
<feature type="domain" description="EAL" evidence="1">
    <location>
        <begin position="423"/>
        <end position="665"/>
    </location>
</feature>
<evidence type="ECO:0000313" key="4">
    <source>
        <dbReference type="EMBL" id="QBK62022.1"/>
    </source>
</evidence>
<dbReference type="PANTHER" id="PTHR33121">
    <property type="entry name" value="CYCLIC DI-GMP PHOSPHODIESTERASE PDEF"/>
    <property type="match status" value="1"/>
</dbReference>
<dbReference type="Proteomes" id="UP000230633">
    <property type="component" value="Chromosome"/>
</dbReference>
<name>A0AAP8YUS0_9SPIR</name>
<dbReference type="GO" id="GO:0071111">
    <property type="term" value="F:cyclic-guanylate-specific phosphodiesterase activity"/>
    <property type="evidence" value="ECO:0007669"/>
    <property type="project" value="InterPro"/>
</dbReference>
<feature type="domain" description="GGDEF" evidence="2">
    <location>
        <begin position="280"/>
        <end position="412"/>
    </location>
</feature>
<dbReference type="Pfam" id="PF00563">
    <property type="entry name" value="EAL"/>
    <property type="match status" value="1"/>
</dbReference>
<evidence type="ECO:0000313" key="3">
    <source>
        <dbReference type="EMBL" id="ATQ16031.1"/>
    </source>
</evidence>
<gene>
    <name evidence="3" type="ORF">CNO13_02470</name>
    <name evidence="4" type="ORF">EZU67_02470</name>
</gene>
<proteinExistence type="predicted"/>
<evidence type="ECO:0000259" key="2">
    <source>
        <dbReference type="PROSITE" id="PS50887"/>
    </source>
</evidence>
<reference evidence="4" key="2">
    <citation type="submission" date="2022-12" db="EMBL/GenBank/DDBJ databases">
        <title>Whole genome sequencing of Borrelia miyamotoi strains isolated at the Russian territory.</title>
        <authorList>
            <person name="Kuleshov K.V."/>
            <person name="Platonov A.E."/>
            <person name="Goptar I.A."/>
            <person name="Shipulin G.A."/>
            <person name="Markelov M.L."/>
            <person name="Koetsveld J."/>
            <person name="Kolyasnikova N.M."/>
            <person name="Sarksyan D.S."/>
            <person name="Toporkova M.G."/>
            <person name="Hovius J.W."/>
        </authorList>
    </citation>
    <scope>NUCLEOTIDE SEQUENCE</scope>
    <source>
        <strain evidence="3 5">Yekat-1</strain>
        <strain evidence="4">Yekat-76</strain>
    </source>
</reference>
<dbReference type="AlphaFoldDB" id="A0AAP8YUS0"/>
<organism evidence="4 6">
    <name type="scientific">Borrelia miyamotoi</name>
    <dbReference type="NCBI Taxonomy" id="47466"/>
    <lineage>
        <taxon>Bacteria</taxon>
        <taxon>Pseudomonadati</taxon>
        <taxon>Spirochaetota</taxon>
        <taxon>Spirochaetia</taxon>
        <taxon>Spirochaetales</taxon>
        <taxon>Borreliaceae</taxon>
        <taxon>Borrelia</taxon>
    </lineage>
</organism>